<keyword evidence="2" id="KW-0472">Membrane</keyword>
<keyword evidence="2" id="KW-0812">Transmembrane</keyword>
<feature type="compositionally biased region" description="Basic and acidic residues" evidence="1">
    <location>
        <begin position="226"/>
        <end position="237"/>
    </location>
</feature>
<protein>
    <submittedName>
        <fullName evidence="3">Uncharacterized protein</fullName>
    </submittedName>
</protein>
<feature type="compositionally biased region" description="Acidic residues" evidence="1">
    <location>
        <begin position="214"/>
        <end position="225"/>
    </location>
</feature>
<comment type="caution">
    <text evidence="3">The sequence shown here is derived from an EMBL/GenBank/DDBJ whole genome shotgun (WGS) entry which is preliminary data.</text>
</comment>
<evidence type="ECO:0000313" key="4">
    <source>
        <dbReference type="Proteomes" id="UP001530315"/>
    </source>
</evidence>
<dbReference type="EMBL" id="JALLAZ020001232">
    <property type="protein sequence ID" value="KAL3778215.1"/>
    <property type="molecule type" value="Genomic_DNA"/>
</dbReference>
<feature type="region of interest" description="Disordered" evidence="1">
    <location>
        <begin position="214"/>
        <end position="239"/>
    </location>
</feature>
<feature type="region of interest" description="Disordered" evidence="1">
    <location>
        <begin position="86"/>
        <end position="119"/>
    </location>
</feature>
<feature type="region of interest" description="Disordered" evidence="1">
    <location>
        <begin position="365"/>
        <end position="388"/>
    </location>
</feature>
<sequence>MSALDVFRSRLAESAKAAAGAAMQLSSLDELAQNDEYVQSEGLRVSEKKKRPSSAESASGNSELPSVVEDLSGKFVDALSMVARTPRVEASRKPKCKSIEGARSSRSMEHHQPRAQTQKPQLIPSVAALYDQNKEKIVPKQSLIMDGGQKQALVHKSTERKGHSEGRGIGHATLDARKITSLATIPSSPSSPGQRTKNVLLINEHQAHILNELDYDSDTDSSDDEFSPRKSQNDIEMGRQGSDAIHEQLEKELGESLSRHNSLNGQTYDDKDKDVHRFMKMTALLEADQEVLIKSQITAPESTPPYADRINNHNGLWAQGKNRSTVGEETNNKLRAGLAWIQNVASPQLEAISKQLLTKVTEPDLRNKSNLNRPSRGPMIGPRHTVRKASEEEEIITSTSTAFLSAQDMAELEGMRKSTSKLHALLQACTGNPRFAFIGVTFVVALFAYFYSRHRSVDDVD</sequence>
<reference evidence="3 4" key="1">
    <citation type="submission" date="2024-10" db="EMBL/GenBank/DDBJ databases">
        <title>Updated reference genomes for cyclostephanoid diatoms.</title>
        <authorList>
            <person name="Roberts W.R."/>
            <person name="Alverson A.J."/>
        </authorList>
    </citation>
    <scope>NUCLEOTIDE SEQUENCE [LARGE SCALE GENOMIC DNA]</scope>
    <source>
        <strain evidence="3 4">AJA276-08</strain>
    </source>
</reference>
<feature type="transmembrane region" description="Helical" evidence="2">
    <location>
        <begin position="435"/>
        <end position="452"/>
    </location>
</feature>
<gene>
    <name evidence="3" type="ORF">ACHAW5_009617</name>
</gene>
<feature type="region of interest" description="Disordered" evidence="1">
    <location>
        <begin position="39"/>
        <end position="66"/>
    </location>
</feature>
<dbReference type="AlphaFoldDB" id="A0ABD3NVQ2"/>
<proteinExistence type="predicted"/>
<name>A0ABD3NVQ2_9STRA</name>
<evidence type="ECO:0000313" key="3">
    <source>
        <dbReference type="EMBL" id="KAL3778215.1"/>
    </source>
</evidence>
<keyword evidence="2" id="KW-1133">Transmembrane helix</keyword>
<evidence type="ECO:0000256" key="1">
    <source>
        <dbReference type="SAM" id="MobiDB-lite"/>
    </source>
</evidence>
<dbReference type="Proteomes" id="UP001530315">
    <property type="component" value="Unassembled WGS sequence"/>
</dbReference>
<accession>A0ABD3NVQ2</accession>
<keyword evidence="4" id="KW-1185">Reference proteome</keyword>
<feature type="compositionally biased region" description="Polar residues" evidence="1">
    <location>
        <begin position="54"/>
        <end position="64"/>
    </location>
</feature>
<feature type="compositionally biased region" description="Basic and acidic residues" evidence="1">
    <location>
        <begin position="86"/>
        <end position="100"/>
    </location>
</feature>
<organism evidence="3 4">
    <name type="scientific">Stephanodiscus triporus</name>
    <dbReference type="NCBI Taxonomy" id="2934178"/>
    <lineage>
        <taxon>Eukaryota</taxon>
        <taxon>Sar</taxon>
        <taxon>Stramenopiles</taxon>
        <taxon>Ochrophyta</taxon>
        <taxon>Bacillariophyta</taxon>
        <taxon>Coscinodiscophyceae</taxon>
        <taxon>Thalassiosirophycidae</taxon>
        <taxon>Stephanodiscales</taxon>
        <taxon>Stephanodiscaceae</taxon>
        <taxon>Stephanodiscus</taxon>
    </lineage>
</organism>
<evidence type="ECO:0000256" key="2">
    <source>
        <dbReference type="SAM" id="Phobius"/>
    </source>
</evidence>